<dbReference type="EMBL" id="BLKZ01000002">
    <property type="protein sequence ID" value="GFG93909.1"/>
    <property type="molecule type" value="Genomic_DNA"/>
</dbReference>
<reference evidence="2 3" key="1">
    <citation type="journal article" date="2019" name="Emerg. Microbes Infect.">
        <title>Comprehensive subspecies identification of 175 nontuberculous mycobacteria species based on 7547 genomic profiles.</title>
        <authorList>
            <person name="Matsumoto Y."/>
            <person name="Kinjo T."/>
            <person name="Motooka D."/>
            <person name="Nabeya D."/>
            <person name="Jung N."/>
            <person name="Uechi K."/>
            <person name="Horii T."/>
            <person name="Iida T."/>
            <person name="Fujita J."/>
            <person name="Nakamura S."/>
        </authorList>
    </citation>
    <scope>NUCLEOTIDE SEQUENCE [LARGE SCALE GENOMIC DNA]</scope>
    <source>
        <strain evidence="2 3">JCM 30725</strain>
    </source>
</reference>
<comment type="caution">
    <text evidence="2">The sequence shown here is derived from an EMBL/GenBank/DDBJ whole genome shotgun (WGS) entry which is preliminary data.</text>
</comment>
<keyword evidence="1" id="KW-0812">Transmembrane</keyword>
<feature type="transmembrane region" description="Helical" evidence="1">
    <location>
        <begin position="157"/>
        <end position="176"/>
    </location>
</feature>
<keyword evidence="1" id="KW-0472">Membrane</keyword>
<name>A0A7I9YYV1_MYCBU</name>
<feature type="transmembrane region" description="Helical" evidence="1">
    <location>
        <begin position="124"/>
        <end position="145"/>
    </location>
</feature>
<proteinExistence type="predicted"/>
<keyword evidence="3" id="KW-1185">Reference proteome</keyword>
<gene>
    <name evidence="2" type="ORF">MBOU_59510</name>
</gene>
<protein>
    <submittedName>
        <fullName evidence="2">Uncharacterized protein</fullName>
    </submittedName>
</protein>
<dbReference type="AlphaFoldDB" id="A0A7I9YYV1"/>
<evidence type="ECO:0000313" key="2">
    <source>
        <dbReference type="EMBL" id="GFG93909.1"/>
    </source>
</evidence>
<accession>A0A7I9YYV1</accession>
<evidence type="ECO:0000313" key="3">
    <source>
        <dbReference type="Proteomes" id="UP000465360"/>
    </source>
</evidence>
<dbReference type="Proteomes" id="UP000465360">
    <property type="component" value="Unassembled WGS sequence"/>
</dbReference>
<organism evidence="2 3">
    <name type="scientific">Mycobacterium bourgelatii</name>
    <dbReference type="NCBI Taxonomy" id="1273442"/>
    <lineage>
        <taxon>Bacteria</taxon>
        <taxon>Bacillati</taxon>
        <taxon>Actinomycetota</taxon>
        <taxon>Actinomycetes</taxon>
        <taxon>Mycobacteriales</taxon>
        <taxon>Mycobacteriaceae</taxon>
        <taxon>Mycobacterium</taxon>
    </lineage>
</organism>
<sequence>MLQYDETSARLAALVDAQVAREQGRAAVSGLGHLNDDQLADEIRDAYEALCLHTSEGNYLVQALRILSQRHYADPYADPAAHRSAMVRTVWLHTKAGRSRWRRRKMWRTRGVAGPLHYKARRNAVGILWAITLFFGFPLILMAATGFRIGHPGDAEAFSKAVLIPLSLLLVAYLHAKVKELLAVQRCEVNPDGTITLIRYDRRIPFDVKHYRYVRMYRWVWGAPRHQTVPGMLILRRDSPLTFWAALSTHIYPRFDDERVIVFLQTWRTPDGTRISPDAMGQVFCQACVRAGRTPLEVEYGTSGWELEDEY</sequence>
<keyword evidence="1" id="KW-1133">Transmembrane helix</keyword>
<evidence type="ECO:0000256" key="1">
    <source>
        <dbReference type="SAM" id="Phobius"/>
    </source>
</evidence>